<dbReference type="Proteomes" id="UP000013940">
    <property type="component" value="Chromosome"/>
</dbReference>
<keyword evidence="1" id="KW-0812">Transmembrane</keyword>
<keyword evidence="1" id="KW-0472">Membrane</keyword>
<evidence type="ECO:0000256" key="1">
    <source>
        <dbReference type="SAM" id="Phobius"/>
    </source>
</evidence>
<proteinExistence type="predicted"/>
<name>A0A2C9EL81_PSEPH</name>
<dbReference type="RefSeq" id="WP_015635305.1">
    <property type="nucleotide sequence ID" value="NC_021237.1"/>
</dbReference>
<feature type="transmembrane region" description="Helical" evidence="1">
    <location>
        <begin position="103"/>
        <end position="119"/>
    </location>
</feature>
<evidence type="ECO:0000313" key="2">
    <source>
        <dbReference type="EMBL" id="AGL84410.1"/>
    </source>
</evidence>
<dbReference type="AlphaFoldDB" id="A0A2C9EL81"/>
<dbReference type="HOGENOM" id="CLU_1957655_0_0_6"/>
<dbReference type="GeneID" id="57475631"/>
<dbReference type="EMBL" id="CP003190">
    <property type="protein sequence ID" value="AGL84410.1"/>
    <property type="molecule type" value="Genomic_DNA"/>
</dbReference>
<protein>
    <submittedName>
        <fullName evidence="2">Uncharacterized protein</fullName>
    </submittedName>
</protein>
<dbReference type="KEGG" id="pprc:PFLCHA0_c26390"/>
<sequence length="128" mass="14482">MNYASRFKGLLWLLLASLLLSLAVDLALRLPGYLEAYAADPRYARWMLAYRGLDVLVIALMAVAVPAIMRLLDFRRSAWLALPLFTLWGQGIGQLALVGNLLLALWVLVLVVHLCWTRGRELYRSRQA</sequence>
<keyword evidence="1" id="KW-1133">Transmembrane helix</keyword>
<feature type="transmembrane region" description="Helical" evidence="1">
    <location>
        <begin position="53"/>
        <end position="72"/>
    </location>
</feature>
<accession>A0A2C9EL81</accession>
<gene>
    <name evidence="2" type="ORF">PFLCHA0_c26390</name>
</gene>
<organism evidence="2 3">
    <name type="scientific">Pseudomonas protegens (strain DSM 19095 / LMG 27888 / CFBP 6595 / CHA0)</name>
    <dbReference type="NCBI Taxonomy" id="1124983"/>
    <lineage>
        <taxon>Bacteria</taxon>
        <taxon>Pseudomonadati</taxon>
        <taxon>Pseudomonadota</taxon>
        <taxon>Gammaproteobacteria</taxon>
        <taxon>Pseudomonadales</taxon>
        <taxon>Pseudomonadaceae</taxon>
        <taxon>Pseudomonas</taxon>
    </lineage>
</organism>
<reference evidence="3" key="1">
    <citation type="journal article" date="2014" name="Genome Announc.">
        <title>Full-genome sequence of the plant growth-promoting bacterium Pseudomonas protegens CHA0.</title>
        <authorList>
            <person name="Jousset A."/>
            <person name="Schuldes J."/>
            <person name="Keel C."/>
            <person name="Maurhofer M."/>
            <person name="Daniel R."/>
            <person name="Scheu S."/>
            <person name="Thuermer A."/>
        </authorList>
    </citation>
    <scope>NUCLEOTIDE SEQUENCE [LARGE SCALE GENOMIC DNA]</scope>
    <source>
        <strain evidence="3">DSM 19095 / LMG 27888 / CFBP 6595 / CHA0</strain>
    </source>
</reference>
<evidence type="ECO:0000313" key="3">
    <source>
        <dbReference type="Proteomes" id="UP000013940"/>
    </source>
</evidence>